<reference evidence="7 8" key="1">
    <citation type="journal article" date="2019" name="Genome Biol. Evol.">
        <title>Whole-Genome Sequencing of the Giant Devil Catfish, Bagarius yarrelli.</title>
        <authorList>
            <person name="Jiang W."/>
            <person name="Lv Y."/>
            <person name="Cheng L."/>
            <person name="Yang K."/>
            <person name="Chao B."/>
            <person name="Wang X."/>
            <person name="Li Y."/>
            <person name="Pan X."/>
            <person name="You X."/>
            <person name="Zhang Y."/>
            <person name="Yang J."/>
            <person name="Li J."/>
            <person name="Zhang X."/>
            <person name="Liu S."/>
            <person name="Sun C."/>
            <person name="Yang J."/>
            <person name="Shi Q."/>
        </authorList>
    </citation>
    <scope>NUCLEOTIDE SEQUENCE [LARGE SCALE GENOMIC DNA]</scope>
    <source>
        <strain evidence="7">JWS20170419001</strain>
        <tissue evidence="7">Muscle</tissue>
    </source>
</reference>
<feature type="region of interest" description="Disordered" evidence="6">
    <location>
        <begin position="175"/>
        <end position="206"/>
    </location>
</feature>
<sequence>MSAQGDCEFLVKRARVFETLPGAVQCQMLLKATEQCFNTLEKAEMYLLLLKRFPESVVQHGVSLGESLLEAENMQDMDTPVNCYRKLFVCDVLPLIINNMEMRLPASLLHKYMHKAAEFYIAYVTRGPCADALPGPQEGGGLKSPGKGRGQRGHNSLSLTPWVLVEDLSSVFNDIEPERPSGRHAHKKRKLADGREKTISSDDEDALGKGRGRHILVNKTKMPAWAETLEHFRTARESWDLLHSHEALESALSSLALLSSLQPQQNQNTHATASTLETHRALIQQASCHYALGEYRLACEKLLEVVSALVPQNQEPTKSGEEQNRGRNKSKKGESIHKAQLIIIKLGSGMKDGSRDDLSLGHVIVLLQHDWPLGETLFLKAVDKICDQGSFQYENFFNYVTISNDNKQLAGQLALNSAGRVLLRMSLTTNPDIDMLEEFAYLRTTEGGRVQLELLPNQGMLIKNPSPVLGVELNTLLLPGAQKADRHHTVTRGITKGVKEDFRLAMERQVSRCGENLLAVLHRFCINEKIILIQSLP</sequence>
<evidence type="ECO:0000256" key="4">
    <source>
        <dbReference type="ARBA" id="ARBA00023242"/>
    </source>
</evidence>
<dbReference type="Pfam" id="PF21045">
    <property type="entry name" value="INT10"/>
    <property type="match status" value="4"/>
</dbReference>
<dbReference type="GO" id="GO:0032039">
    <property type="term" value="C:integrator complex"/>
    <property type="evidence" value="ECO:0007669"/>
    <property type="project" value="InterPro"/>
</dbReference>
<comment type="subcellular location">
    <subcellularLocation>
        <location evidence="1">Nucleus</location>
    </subcellularLocation>
</comment>
<dbReference type="PANTHER" id="PTHR16055:SF2">
    <property type="entry name" value="INTEGRATOR COMPLEX SUBUNIT 10"/>
    <property type="match status" value="1"/>
</dbReference>
<gene>
    <name evidence="7" type="ORF">Baya_4144</name>
</gene>
<dbReference type="InterPro" id="IPR026164">
    <property type="entry name" value="Int_cplx_su10"/>
</dbReference>
<name>A0A556TVJ0_BAGYA</name>
<dbReference type="OrthoDB" id="18145at2759"/>
<evidence type="ECO:0000256" key="6">
    <source>
        <dbReference type="SAM" id="MobiDB-lite"/>
    </source>
</evidence>
<evidence type="ECO:0000256" key="2">
    <source>
        <dbReference type="ARBA" id="ARBA00010391"/>
    </source>
</evidence>
<comment type="subunit">
    <text evidence="5">Component of the Integrator complex, composed of core subunits INTS1, INTS2, INTS3, INTS4, INTS5, INTS6, INTS7, INTS8, INTS9/RC74, INTS10, INTS11/CPSF3L, INTS12, INTS13, INTS14 and INTS15. The core complex associates with protein phosphatase 2A subunits PPP2CA and PPP2R1A, to form the Integrator-PP2A (INTAC) complex. INTS10 is part of the tail subcomplex, composed of INTS10, INTS13, INTS14 and INTS15.</text>
</comment>
<evidence type="ECO:0000313" key="7">
    <source>
        <dbReference type="EMBL" id="TSK87430.1"/>
    </source>
</evidence>
<keyword evidence="4" id="KW-0539">Nucleus</keyword>
<accession>A0A556TVJ0</accession>
<dbReference type="AlphaFoldDB" id="A0A556TVJ0"/>
<keyword evidence="8" id="KW-1185">Reference proteome</keyword>
<dbReference type="EMBL" id="VCAZ01000022">
    <property type="protein sequence ID" value="TSK87430.1"/>
    <property type="molecule type" value="Genomic_DNA"/>
</dbReference>
<evidence type="ECO:0000256" key="5">
    <source>
        <dbReference type="ARBA" id="ARBA00062419"/>
    </source>
</evidence>
<feature type="region of interest" description="Disordered" evidence="6">
    <location>
        <begin position="314"/>
        <end position="334"/>
    </location>
</feature>
<feature type="compositionally biased region" description="Basic and acidic residues" evidence="6">
    <location>
        <begin position="191"/>
        <end position="200"/>
    </location>
</feature>
<comment type="similarity">
    <text evidence="2">Belongs to the Integrator subunit 10 family.</text>
</comment>
<evidence type="ECO:0000313" key="8">
    <source>
        <dbReference type="Proteomes" id="UP000319801"/>
    </source>
</evidence>
<dbReference type="PANTHER" id="PTHR16055">
    <property type="entry name" value="INTEGRATOR COMPLEX SUBUNIT 10"/>
    <property type="match status" value="1"/>
</dbReference>
<evidence type="ECO:0000256" key="1">
    <source>
        <dbReference type="ARBA" id="ARBA00004123"/>
    </source>
</evidence>
<dbReference type="GO" id="GO:0016180">
    <property type="term" value="P:snRNA processing"/>
    <property type="evidence" value="ECO:0007669"/>
    <property type="project" value="InterPro"/>
</dbReference>
<organism evidence="7 8">
    <name type="scientific">Bagarius yarrelli</name>
    <name type="common">Goonch</name>
    <name type="synonym">Bagrus yarrelli</name>
    <dbReference type="NCBI Taxonomy" id="175774"/>
    <lineage>
        <taxon>Eukaryota</taxon>
        <taxon>Metazoa</taxon>
        <taxon>Chordata</taxon>
        <taxon>Craniata</taxon>
        <taxon>Vertebrata</taxon>
        <taxon>Euteleostomi</taxon>
        <taxon>Actinopterygii</taxon>
        <taxon>Neopterygii</taxon>
        <taxon>Teleostei</taxon>
        <taxon>Ostariophysi</taxon>
        <taxon>Siluriformes</taxon>
        <taxon>Sisoridae</taxon>
        <taxon>Sisorinae</taxon>
        <taxon>Bagarius</taxon>
    </lineage>
</organism>
<protein>
    <recommendedName>
        <fullName evidence="3">Integrator complex subunit 10</fullName>
    </recommendedName>
</protein>
<evidence type="ECO:0000256" key="3">
    <source>
        <dbReference type="ARBA" id="ARBA00016811"/>
    </source>
</evidence>
<feature type="region of interest" description="Disordered" evidence="6">
    <location>
        <begin position="135"/>
        <end position="155"/>
    </location>
</feature>
<dbReference type="Proteomes" id="UP000319801">
    <property type="component" value="Unassembled WGS sequence"/>
</dbReference>
<proteinExistence type="inferred from homology"/>
<feature type="compositionally biased region" description="Basic and acidic residues" evidence="6">
    <location>
        <begin position="318"/>
        <end position="334"/>
    </location>
</feature>
<comment type="caution">
    <text evidence="7">The sequence shown here is derived from an EMBL/GenBank/DDBJ whole genome shotgun (WGS) entry which is preliminary data.</text>
</comment>